<keyword evidence="2" id="KW-1185">Reference proteome</keyword>
<protein>
    <submittedName>
        <fullName evidence="1">Uncharacterized protein</fullName>
    </submittedName>
</protein>
<evidence type="ECO:0000313" key="1">
    <source>
        <dbReference type="EMBL" id="MWV45667.1"/>
    </source>
</evidence>
<gene>
    <name evidence="1" type="ORF">GRF59_18805</name>
</gene>
<sequence>MKYGLNLFGYTVDCDLTFPNGKMHMEIAEEDQASLRAYLLRVLVKYGREPRQKDSLDNLIRDAIEIEKGMSGHLSEPRIKLPYEFQPDIKEKLIEAAELQEMSATQLLIRLIERKHQSVFGEEG</sequence>
<proteinExistence type="predicted"/>
<accession>A0A7X3LI17</accession>
<comment type="caution">
    <text evidence="1">The sequence shown here is derived from an EMBL/GenBank/DDBJ whole genome shotgun (WGS) entry which is preliminary data.</text>
</comment>
<name>A0A7X3LI17_9BACL</name>
<dbReference type="Proteomes" id="UP000460318">
    <property type="component" value="Unassembled WGS sequence"/>
</dbReference>
<organism evidence="1 2">
    <name type="scientific">Paenibacillus dendrobii</name>
    <dbReference type="NCBI Taxonomy" id="2691084"/>
    <lineage>
        <taxon>Bacteria</taxon>
        <taxon>Bacillati</taxon>
        <taxon>Bacillota</taxon>
        <taxon>Bacilli</taxon>
        <taxon>Bacillales</taxon>
        <taxon>Paenibacillaceae</taxon>
        <taxon>Paenibacillus</taxon>
    </lineage>
</organism>
<dbReference type="AlphaFoldDB" id="A0A7X3LI17"/>
<dbReference type="EMBL" id="WUBI01000003">
    <property type="protein sequence ID" value="MWV45667.1"/>
    <property type="molecule type" value="Genomic_DNA"/>
</dbReference>
<reference evidence="1 2" key="1">
    <citation type="submission" date="2019-12" db="EMBL/GenBank/DDBJ databases">
        <title>Paenibacillus sp. nov., an endophytic bacterium isolated from the stem of Dendrobium.</title>
        <authorList>
            <person name="Zhao R."/>
        </authorList>
    </citation>
    <scope>NUCLEOTIDE SEQUENCE [LARGE SCALE GENOMIC DNA]</scope>
    <source>
        <strain evidence="1 2">HJL G12</strain>
    </source>
</reference>
<dbReference type="RefSeq" id="WP_160499272.1">
    <property type="nucleotide sequence ID" value="NZ_WUBI01000003.1"/>
</dbReference>
<evidence type="ECO:0000313" key="2">
    <source>
        <dbReference type="Proteomes" id="UP000460318"/>
    </source>
</evidence>